<protein>
    <submittedName>
        <fullName evidence="2">Uncharacterized protein</fullName>
    </submittedName>
</protein>
<name>A0A5C8UQM3_9MICO</name>
<feature type="transmembrane region" description="Helical" evidence="1">
    <location>
        <begin position="9"/>
        <end position="33"/>
    </location>
</feature>
<dbReference type="EMBL" id="VRMG01000005">
    <property type="protein sequence ID" value="TXN30884.1"/>
    <property type="molecule type" value="Genomic_DNA"/>
</dbReference>
<keyword evidence="1" id="KW-1133">Transmembrane helix</keyword>
<keyword evidence="1" id="KW-0812">Transmembrane</keyword>
<accession>A0A5C8UQM3</accession>
<dbReference type="AlphaFoldDB" id="A0A5C8UQM3"/>
<keyword evidence="3" id="KW-1185">Reference proteome</keyword>
<gene>
    <name evidence="2" type="ORF">FVP33_04540</name>
</gene>
<evidence type="ECO:0000313" key="2">
    <source>
        <dbReference type="EMBL" id="TXN30884.1"/>
    </source>
</evidence>
<evidence type="ECO:0000256" key="1">
    <source>
        <dbReference type="SAM" id="Phobius"/>
    </source>
</evidence>
<organism evidence="2 3">
    <name type="scientific">Lacisediminihabitans profunda</name>
    <dbReference type="NCBI Taxonomy" id="2594790"/>
    <lineage>
        <taxon>Bacteria</taxon>
        <taxon>Bacillati</taxon>
        <taxon>Actinomycetota</taxon>
        <taxon>Actinomycetes</taxon>
        <taxon>Micrococcales</taxon>
        <taxon>Microbacteriaceae</taxon>
        <taxon>Lacisediminihabitans</taxon>
    </lineage>
</organism>
<comment type="caution">
    <text evidence="2">The sequence shown here is derived from an EMBL/GenBank/DDBJ whole genome shotgun (WGS) entry which is preliminary data.</text>
</comment>
<keyword evidence="1" id="KW-0472">Membrane</keyword>
<reference evidence="2 3" key="1">
    <citation type="submission" date="2019-08" db="EMBL/GenBank/DDBJ databases">
        <title>Bacterial whole genome sequence for Glaciihabitans sp. CHu50b-6-2.</title>
        <authorList>
            <person name="Jin L."/>
        </authorList>
    </citation>
    <scope>NUCLEOTIDE SEQUENCE [LARGE SCALE GENOMIC DNA]</scope>
    <source>
        <strain evidence="2 3">CHu50b-6-2</strain>
    </source>
</reference>
<feature type="transmembrane region" description="Helical" evidence="1">
    <location>
        <begin position="39"/>
        <end position="64"/>
    </location>
</feature>
<dbReference type="RefSeq" id="WP_147782472.1">
    <property type="nucleotide sequence ID" value="NZ_VRMG01000005.1"/>
</dbReference>
<proteinExistence type="predicted"/>
<sequence>MTIHRNERVLAYMIVTVIAVAILDLIGVLIAAAAGAKSIWPIFGVLPLIGLPLGILLIVALTVISARRRSAEARAQLEAERSAKPKPRSKSKK</sequence>
<dbReference type="Proteomes" id="UP000321379">
    <property type="component" value="Unassembled WGS sequence"/>
</dbReference>
<evidence type="ECO:0000313" key="3">
    <source>
        <dbReference type="Proteomes" id="UP000321379"/>
    </source>
</evidence>